<proteinExistence type="predicted"/>
<dbReference type="InterPro" id="IPR013976">
    <property type="entry name" value="HDOD"/>
</dbReference>
<evidence type="ECO:0000313" key="2">
    <source>
        <dbReference type="EMBL" id="WMS89036.1"/>
    </source>
</evidence>
<dbReference type="PANTHER" id="PTHR33525:SF6">
    <property type="entry name" value="HDOD DOMAIN-CONTAINING PROTEIN"/>
    <property type="match status" value="1"/>
</dbReference>
<dbReference type="Proteomes" id="UP001239782">
    <property type="component" value="Chromosome"/>
</dbReference>
<sequence>MPDDILKGVYIPPQPKLIDEIRMAGTDLDEIAQKISSDPGVSAAVMKTVNSPYFGLSARIASINQAVILLGIDRVVNIVKSMLLKSSMADISTSINMEQFWESSSAVAVVSSAVCRQLNLGLTDEAYTLGLFHNSGVPIIAQKVKNYGEIIKASYARPDGKITREEFKNIGMHHAAAGYRLTRVWKLPKLISEAVQNHHSVERLLDDSSIENPKLKSLVSVLKISEHMVRLYQRLGDAPKDYEWDIIKLSVLGFLGLSEYDEEDLEDAVSYTLGGIP</sequence>
<name>A0AA51X8J2_9GAMM</name>
<protein>
    <submittedName>
        <fullName evidence="2">HDOD domain-containing protein</fullName>
    </submittedName>
</protein>
<dbReference type="EMBL" id="CP133548">
    <property type="protein sequence ID" value="WMS89036.1"/>
    <property type="molecule type" value="Genomic_DNA"/>
</dbReference>
<dbReference type="Pfam" id="PF08668">
    <property type="entry name" value="HDOD"/>
    <property type="match status" value="1"/>
</dbReference>
<dbReference type="PROSITE" id="PS51833">
    <property type="entry name" value="HDOD"/>
    <property type="match status" value="1"/>
</dbReference>
<gene>
    <name evidence="2" type="ORF">Q9312_09000</name>
</gene>
<evidence type="ECO:0000313" key="3">
    <source>
        <dbReference type="Proteomes" id="UP001239782"/>
    </source>
</evidence>
<dbReference type="AlphaFoldDB" id="A0AA51X8J2"/>
<dbReference type="InterPro" id="IPR052340">
    <property type="entry name" value="RNase_Y/CdgJ"/>
</dbReference>
<organism evidence="2 3">
    <name type="scientific">Pleionea litopenaei</name>
    <dbReference type="NCBI Taxonomy" id="3070815"/>
    <lineage>
        <taxon>Bacteria</taxon>
        <taxon>Pseudomonadati</taxon>
        <taxon>Pseudomonadota</taxon>
        <taxon>Gammaproteobacteria</taxon>
        <taxon>Oceanospirillales</taxon>
        <taxon>Pleioneaceae</taxon>
        <taxon>Pleionea</taxon>
    </lineage>
</organism>
<reference evidence="2 3" key="1">
    <citation type="submission" date="2023-08" db="EMBL/GenBank/DDBJ databases">
        <title>Pleionea litopenaei sp. nov., isolated from stomach of juvenile Litopenaeus vannamei.</title>
        <authorList>
            <person name="Rho A.M."/>
            <person name="Hwang C.Y."/>
        </authorList>
    </citation>
    <scope>NUCLEOTIDE SEQUENCE [LARGE SCALE GENOMIC DNA]</scope>
    <source>
        <strain evidence="2 3">HL-JVS1</strain>
    </source>
</reference>
<keyword evidence="3" id="KW-1185">Reference proteome</keyword>
<feature type="domain" description="HDOD" evidence="1">
    <location>
        <begin position="7"/>
        <end position="201"/>
    </location>
</feature>
<dbReference type="Gene3D" id="1.10.3210.10">
    <property type="entry name" value="Hypothetical protein af1432"/>
    <property type="match status" value="1"/>
</dbReference>
<dbReference type="RefSeq" id="WP_309204275.1">
    <property type="nucleotide sequence ID" value="NZ_CP133548.1"/>
</dbReference>
<dbReference type="SUPFAM" id="SSF109604">
    <property type="entry name" value="HD-domain/PDEase-like"/>
    <property type="match status" value="1"/>
</dbReference>
<accession>A0AA51X8J2</accession>
<dbReference type="PANTHER" id="PTHR33525">
    <property type="match status" value="1"/>
</dbReference>
<evidence type="ECO:0000259" key="1">
    <source>
        <dbReference type="PROSITE" id="PS51833"/>
    </source>
</evidence>
<dbReference type="KEGG" id="plei:Q9312_09000"/>